<sequence>MERSLLIEMTRDKYVERCKQRALDHLDRGDLKSAVAAFVGNMNARPDCELPSYLATLGASLLRADDAPGWRTLIEGLK</sequence>
<keyword evidence="2" id="KW-1185">Reference proteome</keyword>
<dbReference type="AlphaFoldDB" id="A0A176YIA7"/>
<dbReference type="Proteomes" id="UP000077173">
    <property type="component" value="Unassembled WGS sequence"/>
</dbReference>
<accession>A0A176YIA7</accession>
<gene>
    <name evidence="1" type="ORF">AXW67_32290</name>
</gene>
<protein>
    <submittedName>
        <fullName evidence="1">Uncharacterized protein</fullName>
    </submittedName>
</protein>
<proteinExistence type="predicted"/>
<evidence type="ECO:0000313" key="2">
    <source>
        <dbReference type="Proteomes" id="UP000077173"/>
    </source>
</evidence>
<reference evidence="1 2" key="1">
    <citation type="submission" date="2016-02" db="EMBL/GenBank/DDBJ databases">
        <title>Draft genome sequence of the strain BR 10247T Bradyrhizobium neotropicale isolated from nodules of Centrolobium paraense.</title>
        <authorList>
            <person name="Simoes-Araujo J.L."/>
            <person name="Barauna A.C."/>
            <person name="Silva K."/>
            <person name="Zilli J.E."/>
        </authorList>
    </citation>
    <scope>NUCLEOTIDE SEQUENCE [LARGE SCALE GENOMIC DNA]</scope>
    <source>
        <strain evidence="1 2">BR 10247</strain>
    </source>
</reference>
<comment type="caution">
    <text evidence="1">The sequence shown here is derived from an EMBL/GenBank/DDBJ whole genome shotgun (WGS) entry which is preliminary data.</text>
</comment>
<dbReference type="RefSeq" id="WP_063682155.1">
    <property type="nucleotide sequence ID" value="NZ_LSEF01000122.1"/>
</dbReference>
<evidence type="ECO:0000313" key="1">
    <source>
        <dbReference type="EMBL" id="OAF06455.1"/>
    </source>
</evidence>
<organism evidence="1 2">
    <name type="scientific">Bradyrhizobium neotropicale</name>
    <dbReference type="NCBI Taxonomy" id="1497615"/>
    <lineage>
        <taxon>Bacteria</taxon>
        <taxon>Pseudomonadati</taxon>
        <taxon>Pseudomonadota</taxon>
        <taxon>Alphaproteobacteria</taxon>
        <taxon>Hyphomicrobiales</taxon>
        <taxon>Nitrobacteraceae</taxon>
        <taxon>Bradyrhizobium</taxon>
    </lineage>
</organism>
<name>A0A176YIA7_9BRAD</name>
<dbReference type="EMBL" id="LSEF01000122">
    <property type="protein sequence ID" value="OAF06455.1"/>
    <property type="molecule type" value="Genomic_DNA"/>
</dbReference>